<dbReference type="AlphaFoldDB" id="A0A3B0XYM4"/>
<proteinExistence type="predicted"/>
<accession>A0A3B0XYM4</accession>
<dbReference type="EMBL" id="UOFI01000089">
    <property type="protein sequence ID" value="VAW66969.1"/>
    <property type="molecule type" value="Genomic_DNA"/>
</dbReference>
<reference evidence="2" key="1">
    <citation type="submission" date="2018-06" db="EMBL/GenBank/DDBJ databases">
        <authorList>
            <person name="Zhirakovskaya E."/>
        </authorList>
    </citation>
    <scope>NUCLEOTIDE SEQUENCE</scope>
</reference>
<organism evidence="2">
    <name type="scientific">hydrothermal vent metagenome</name>
    <dbReference type="NCBI Taxonomy" id="652676"/>
    <lineage>
        <taxon>unclassified sequences</taxon>
        <taxon>metagenomes</taxon>
        <taxon>ecological metagenomes</taxon>
    </lineage>
</organism>
<keyword evidence="1" id="KW-0812">Transmembrane</keyword>
<name>A0A3B0XYM4_9ZZZZ</name>
<feature type="transmembrane region" description="Helical" evidence="1">
    <location>
        <begin position="30"/>
        <end position="48"/>
    </location>
</feature>
<evidence type="ECO:0000313" key="2">
    <source>
        <dbReference type="EMBL" id="VAW66969.1"/>
    </source>
</evidence>
<keyword evidence="1" id="KW-1133">Transmembrane helix</keyword>
<gene>
    <name evidence="2" type="ORF">MNBD_GAMMA09-1441</name>
</gene>
<evidence type="ECO:0000256" key="1">
    <source>
        <dbReference type="SAM" id="Phobius"/>
    </source>
</evidence>
<keyword evidence="1" id="KW-0472">Membrane</keyword>
<sequence length="50" mass="5734">MHHNHSKKLGIARVKAHTVDHQQLKYFNRILLICFSILSGFALLNTLFTG</sequence>
<protein>
    <submittedName>
        <fullName evidence="2">Uncharacterized protein</fullName>
    </submittedName>
</protein>